<name>A0A4Y8MGQ7_9BURK</name>
<keyword evidence="5" id="KW-0073">Auxin biosynthesis</keyword>
<comment type="catalytic activity">
    <reaction evidence="6">
        <text>L-tryptophan + O2 = indole-3-acetamide + CO2 + H2O</text>
        <dbReference type="Rhea" id="RHEA:16165"/>
        <dbReference type="ChEBI" id="CHEBI:15377"/>
        <dbReference type="ChEBI" id="CHEBI:15379"/>
        <dbReference type="ChEBI" id="CHEBI:16031"/>
        <dbReference type="ChEBI" id="CHEBI:16526"/>
        <dbReference type="ChEBI" id="CHEBI:57912"/>
        <dbReference type="EC" id="1.13.12.3"/>
    </reaction>
</comment>
<dbReference type="GO" id="GO:0009851">
    <property type="term" value="P:auxin biosynthetic process"/>
    <property type="evidence" value="ECO:0007669"/>
    <property type="project" value="UniProtKB-KW"/>
</dbReference>
<gene>
    <name evidence="8" type="ORF">E2553_43795</name>
</gene>
<dbReference type="GO" id="GO:0050361">
    <property type="term" value="F:tryptophan 2-monooxygenase activity"/>
    <property type="evidence" value="ECO:0007669"/>
    <property type="project" value="UniProtKB-EC"/>
</dbReference>
<proteinExistence type="inferred from homology"/>
<comment type="pathway">
    <text evidence="1">Plant hormone metabolism; auxin biosynthesis.</text>
</comment>
<evidence type="ECO:0000256" key="6">
    <source>
        <dbReference type="ARBA" id="ARBA00047321"/>
    </source>
</evidence>
<dbReference type="AlphaFoldDB" id="A0A4Y8MGQ7"/>
<reference evidence="8 9" key="1">
    <citation type="submission" date="2019-03" db="EMBL/GenBank/DDBJ databases">
        <title>Complete Genome Sequence of Paraburkholderia dipogonis ICMP 19430T, a Nitrogen-fixing Symbiont of the South African Invasive Legume Dipogon lignosus in New Zealand.</title>
        <authorList>
            <person name="De Meyer S.E."/>
        </authorList>
    </citation>
    <scope>NUCLEOTIDE SEQUENCE [LARGE SCALE GENOMIC DNA]</scope>
    <source>
        <strain evidence="8 9">ICMP 19430</strain>
    </source>
</reference>
<dbReference type="PANTHER" id="PTHR10742">
    <property type="entry name" value="FLAVIN MONOAMINE OXIDASE"/>
    <property type="match status" value="1"/>
</dbReference>
<dbReference type="EC" id="1.13.12.3" evidence="3"/>
<protein>
    <recommendedName>
        <fullName evidence="4">Tryptophan 2-monooxygenase</fullName>
        <ecNumber evidence="3">1.13.12.3</ecNumber>
    </recommendedName>
</protein>
<organism evidence="8 9">
    <name type="scientific">Paraburkholderia dipogonis</name>
    <dbReference type="NCBI Taxonomy" id="1211383"/>
    <lineage>
        <taxon>Bacteria</taxon>
        <taxon>Pseudomonadati</taxon>
        <taxon>Pseudomonadota</taxon>
        <taxon>Betaproteobacteria</taxon>
        <taxon>Burkholderiales</taxon>
        <taxon>Burkholderiaceae</taxon>
        <taxon>Paraburkholderia</taxon>
    </lineage>
</organism>
<evidence type="ECO:0000256" key="1">
    <source>
        <dbReference type="ARBA" id="ARBA00004814"/>
    </source>
</evidence>
<dbReference type="InterPro" id="IPR002937">
    <property type="entry name" value="Amino_oxidase"/>
</dbReference>
<dbReference type="Proteomes" id="UP000297385">
    <property type="component" value="Unassembled WGS sequence"/>
</dbReference>
<feature type="domain" description="Amine oxidase" evidence="7">
    <location>
        <begin position="53"/>
        <end position="540"/>
    </location>
</feature>
<comment type="similarity">
    <text evidence="2">Belongs to the tryptophan 2-monooxygenase family.</text>
</comment>
<evidence type="ECO:0000256" key="5">
    <source>
        <dbReference type="ARBA" id="ARBA00023070"/>
    </source>
</evidence>
<dbReference type="InterPro" id="IPR050281">
    <property type="entry name" value="Flavin_monoamine_oxidase"/>
</dbReference>
<dbReference type="Gene3D" id="3.90.660.10">
    <property type="match status" value="1"/>
</dbReference>
<dbReference type="EMBL" id="SNVI01000008">
    <property type="protein sequence ID" value="TFE36627.1"/>
    <property type="molecule type" value="Genomic_DNA"/>
</dbReference>
<evidence type="ECO:0000313" key="8">
    <source>
        <dbReference type="EMBL" id="TFE36627.1"/>
    </source>
</evidence>
<evidence type="ECO:0000259" key="7">
    <source>
        <dbReference type="Pfam" id="PF01593"/>
    </source>
</evidence>
<evidence type="ECO:0000256" key="2">
    <source>
        <dbReference type="ARBA" id="ARBA00005833"/>
    </source>
</evidence>
<evidence type="ECO:0000256" key="3">
    <source>
        <dbReference type="ARBA" id="ARBA00012535"/>
    </source>
</evidence>
<dbReference type="SUPFAM" id="SSF51905">
    <property type="entry name" value="FAD/NAD(P)-binding domain"/>
    <property type="match status" value="1"/>
</dbReference>
<evidence type="ECO:0000256" key="4">
    <source>
        <dbReference type="ARBA" id="ARBA00017871"/>
    </source>
</evidence>
<dbReference type="RefSeq" id="WP_116140785.1">
    <property type="nucleotide sequence ID" value="NZ_SNVI01000008.1"/>
</dbReference>
<comment type="caution">
    <text evidence="8">The sequence shown here is derived from an EMBL/GenBank/DDBJ whole genome shotgun (WGS) entry which is preliminary data.</text>
</comment>
<dbReference type="GO" id="GO:0001716">
    <property type="term" value="F:L-amino-acid oxidase activity"/>
    <property type="evidence" value="ECO:0007669"/>
    <property type="project" value="TreeGrafter"/>
</dbReference>
<accession>A0A4Y8MGQ7</accession>
<dbReference type="Pfam" id="PF01593">
    <property type="entry name" value="Amino_oxidase"/>
    <property type="match status" value="1"/>
</dbReference>
<evidence type="ECO:0000313" key="9">
    <source>
        <dbReference type="Proteomes" id="UP000297385"/>
    </source>
</evidence>
<dbReference type="PANTHER" id="PTHR10742:SF342">
    <property type="entry name" value="AMINE OXIDASE"/>
    <property type="match status" value="1"/>
</dbReference>
<sequence>MKNHVASSQSPSPTVDLLYDYAPFLQLCESEGAIGSFSSRTPTPRVAIVGAGISGLVAATELMRAGVNDVTVFEARDRIGGRIWSQVFDPRYPHLIAEMGAMRVPPSATGLFHYLNKHGISTTTSFPDPGVVDTELHYRGTRHTWPAGDSPPPLFRLVHESWRAFLQEGCVINGTSLVAPAEITVMLKSHRFQEARAAWQTWLDVFRDSSFYAAIVAIFTGPRPPGGIPWERPYDFELFGSLGIGSGGFLPVYQAGFTEILRLVVNGYLDDQRLISCGISTLAERLAGAEIAGCSVSERVRFNSVGRIYKENGKIKLVTDEDEALVFDRVIVTSNNRAMQMVHCLTDDETFLSRDVSRAVRETHLTGSSKLFMLTRDKFWITKDLPVTIQSDSFARGVYCLDYEPDKPDGQGVVLLSYTWEDDAHKLLSVPDKKQRCECFVDDLATFHPELARHLVPADDDYERSILHHDWLTDPHSSGAFKLNYPGEDVYSQRLFFQFKTANDPAWDSGLYLAGCGCSFTGGWIEGAVQTAVNSACAVIRSAGGNLLPGNPLDEIRSAYRY</sequence>
<dbReference type="GO" id="GO:0009063">
    <property type="term" value="P:amino acid catabolic process"/>
    <property type="evidence" value="ECO:0007669"/>
    <property type="project" value="TreeGrafter"/>
</dbReference>
<dbReference type="Gene3D" id="1.10.405.40">
    <property type="match status" value="1"/>
</dbReference>
<dbReference type="PRINTS" id="PR00419">
    <property type="entry name" value="ADXRDTASE"/>
</dbReference>
<dbReference type="Gene3D" id="3.50.50.60">
    <property type="entry name" value="FAD/NAD(P)-binding domain"/>
    <property type="match status" value="1"/>
</dbReference>
<dbReference type="SUPFAM" id="SSF54373">
    <property type="entry name" value="FAD-linked reductases, C-terminal domain"/>
    <property type="match status" value="1"/>
</dbReference>
<dbReference type="InterPro" id="IPR036188">
    <property type="entry name" value="FAD/NAD-bd_sf"/>
</dbReference>